<evidence type="ECO:0000256" key="7">
    <source>
        <dbReference type="ARBA" id="ARBA00022958"/>
    </source>
</evidence>
<gene>
    <name evidence="15" type="ORF">GHA_01158</name>
</gene>
<evidence type="ECO:0000256" key="11">
    <source>
        <dbReference type="ARBA" id="ARBA00023303"/>
    </source>
</evidence>
<dbReference type="InterPro" id="IPR005821">
    <property type="entry name" value="Ion_trans_dom"/>
</dbReference>
<evidence type="ECO:0000256" key="10">
    <source>
        <dbReference type="ARBA" id="ARBA00023136"/>
    </source>
</evidence>
<keyword evidence="4 13" id="KW-0812">Transmembrane</keyword>
<keyword evidence="7" id="KW-0630">Potassium</keyword>
<dbReference type="GO" id="GO:0008076">
    <property type="term" value="C:voltage-gated potassium channel complex"/>
    <property type="evidence" value="ECO:0007669"/>
    <property type="project" value="InterPro"/>
</dbReference>
<dbReference type="Pfam" id="PF00520">
    <property type="entry name" value="Ion_trans"/>
    <property type="match status" value="1"/>
</dbReference>
<dbReference type="GO" id="GO:0001508">
    <property type="term" value="P:action potential"/>
    <property type="evidence" value="ECO:0007669"/>
    <property type="project" value="TreeGrafter"/>
</dbReference>
<dbReference type="Gene3D" id="1.10.287.70">
    <property type="match status" value="1"/>
</dbReference>
<dbReference type="PANTHER" id="PTHR11537:SF254">
    <property type="entry name" value="POTASSIUM VOLTAGE-GATED CHANNEL PROTEIN SHAB"/>
    <property type="match status" value="1"/>
</dbReference>
<feature type="region of interest" description="Disordered" evidence="12">
    <location>
        <begin position="307"/>
        <end position="330"/>
    </location>
</feature>
<feature type="transmembrane region" description="Helical" evidence="13">
    <location>
        <begin position="77"/>
        <end position="97"/>
    </location>
</feature>
<evidence type="ECO:0000313" key="15">
    <source>
        <dbReference type="EMBL" id="CAB5676571.1"/>
    </source>
</evidence>
<evidence type="ECO:0000256" key="6">
    <source>
        <dbReference type="ARBA" id="ARBA00022882"/>
    </source>
</evidence>
<dbReference type="Proteomes" id="UP000834458">
    <property type="component" value="Unassembled WGS sequence"/>
</dbReference>
<comment type="caution">
    <text evidence="15">The sequence shown here is derived from an EMBL/GenBank/DDBJ whole genome shotgun (WGS) entry which is preliminary data.</text>
</comment>
<organism evidence="15 16">
    <name type="scientific">Comamonas aquatica</name>
    <dbReference type="NCBI Taxonomy" id="225991"/>
    <lineage>
        <taxon>Bacteria</taxon>
        <taxon>Pseudomonadati</taxon>
        <taxon>Pseudomonadota</taxon>
        <taxon>Betaproteobacteria</taxon>
        <taxon>Burkholderiales</taxon>
        <taxon>Comamonadaceae</taxon>
        <taxon>Comamonas</taxon>
    </lineage>
</organism>
<sequence>MRLFASISEFFRENYPSADRLGVPVARWRQSIYRTVFESNTEMGKRFERRLTLAIVLSLCVVIAHSIPAIAQDWRMYYLLRGLEWLFTIGFTVEYALRLISVRRPWRYALSFYGLVDLLSIVPTYLAIFYPEAHFLAAVRALRLVRTFHIFPIFRNFLNEYLMLGQALRASGRKIFVFLSVVALIVFVMGALIFVIEGPEHGFTSVPMGIYWAISTVTTVGYGDVTPFTPLGRIFASIMMLLGWGVLAVPTGIVGAELSRNVGTKASLKGVDCEACGLERHEDDSRYCRRCGTRLVLPGSAPRSMGAAAAAARPKDDAAASGVDRAEAQA</sequence>
<evidence type="ECO:0000256" key="13">
    <source>
        <dbReference type="SAM" id="Phobius"/>
    </source>
</evidence>
<keyword evidence="5" id="KW-0631">Potassium channel</keyword>
<feature type="transmembrane region" description="Helical" evidence="13">
    <location>
        <begin position="109"/>
        <end position="129"/>
    </location>
</feature>
<evidence type="ECO:0000256" key="9">
    <source>
        <dbReference type="ARBA" id="ARBA00023065"/>
    </source>
</evidence>
<evidence type="ECO:0000259" key="14">
    <source>
        <dbReference type="Pfam" id="PF00520"/>
    </source>
</evidence>
<protein>
    <submittedName>
        <fullName evidence="15">MlotiK1 channel</fullName>
    </submittedName>
</protein>
<dbReference type="AlphaFoldDB" id="A0AA35D5X0"/>
<keyword evidence="10 13" id="KW-0472">Membrane</keyword>
<keyword evidence="2" id="KW-0813">Transport</keyword>
<dbReference type="EMBL" id="CAHPSC010000011">
    <property type="protein sequence ID" value="CAB5676571.1"/>
    <property type="molecule type" value="Genomic_DNA"/>
</dbReference>
<comment type="subcellular location">
    <subcellularLocation>
        <location evidence="1">Membrane</location>
        <topology evidence="1">Multi-pass membrane protein</topology>
    </subcellularLocation>
</comment>
<dbReference type="PANTHER" id="PTHR11537">
    <property type="entry name" value="VOLTAGE-GATED POTASSIUM CHANNEL"/>
    <property type="match status" value="1"/>
</dbReference>
<name>A0AA35D5X0_9BURK</name>
<reference evidence="15" key="1">
    <citation type="submission" date="2020-05" db="EMBL/GenBank/DDBJ databases">
        <authorList>
            <person name="Delgado-Blas J."/>
        </authorList>
    </citation>
    <scope>NUCLEOTIDE SEQUENCE</scope>
    <source>
        <strain evidence="15">BB1454</strain>
    </source>
</reference>
<keyword evidence="3" id="KW-0633">Potassium transport</keyword>
<evidence type="ECO:0000256" key="2">
    <source>
        <dbReference type="ARBA" id="ARBA00022448"/>
    </source>
</evidence>
<dbReference type="InterPro" id="IPR028325">
    <property type="entry name" value="VG_K_chnl"/>
</dbReference>
<feature type="transmembrane region" description="Helical" evidence="13">
    <location>
        <begin position="234"/>
        <end position="256"/>
    </location>
</feature>
<dbReference type="GO" id="GO:0005249">
    <property type="term" value="F:voltage-gated potassium channel activity"/>
    <property type="evidence" value="ECO:0007669"/>
    <property type="project" value="InterPro"/>
</dbReference>
<evidence type="ECO:0000256" key="8">
    <source>
        <dbReference type="ARBA" id="ARBA00022989"/>
    </source>
</evidence>
<dbReference type="SUPFAM" id="SSF81324">
    <property type="entry name" value="Voltage-gated potassium channels"/>
    <property type="match status" value="1"/>
</dbReference>
<proteinExistence type="predicted"/>
<accession>A0AA35D5X0</accession>
<keyword evidence="11" id="KW-0407">Ion channel</keyword>
<dbReference type="Gene3D" id="1.20.120.350">
    <property type="entry name" value="Voltage-gated potassium channels. Chain C"/>
    <property type="match status" value="1"/>
</dbReference>
<evidence type="ECO:0000256" key="12">
    <source>
        <dbReference type="SAM" id="MobiDB-lite"/>
    </source>
</evidence>
<dbReference type="InterPro" id="IPR027359">
    <property type="entry name" value="Volt_channel_dom_sf"/>
</dbReference>
<evidence type="ECO:0000256" key="5">
    <source>
        <dbReference type="ARBA" id="ARBA00022826"/>
    </source>
</evidence>
<keyword evidence="9" id="KW-0406">Ion transport</keyword>
<feature type="transmembrane region" description="Helical" evidence="13">
    <location>
        <begin position="175"/>
        <end position="196"/>
    </location>
</feature>
<dbReference type="PRINTS" id="PR00169">
    <property type="entry name" value="KCHANNEL"/>
</dbReference>
<evidence type="ECO:0000256" key="4">
    <source>
        <dbReference type="ARBA" id="ARBA00022692"/>
    </source>
</evidence>
<evidence type="ECO:0000313" key="16">
    <source>
        <dbReference type="Proteomes" id="UP000834458"/>
    </source>
</evidence>
<keyword evidence="6" id="KW-0851">Voltage-gated channel</keyword>
<keyword evidence="8 13" id="KW-1133">Transmembrane helix</keyword>
<feature type="compositionally biased region" description="Basic and acidic residues" evidence="12">
    <location>
        <begin position="313"/>
        <end position="330"/>
    </location>
</feature>
<feature type="transmembrane region" description="Helical" evidence="13">
    <location>
        <begin position="51"/>
        <end position="71"/>
    </location>
</feature>
<dbReference type="RefSeq" id="WP_234686432.1">
    <property type="nucleotide sequence ID" value="NZ_CAHPSC010000011.1"/>
</dbReference>
<feature type="domain" description="Ion transport" evidence="14">
    <location>
        <begin position="47"/>
        <end position="258"/>
    </location>
</feature>
<evidence type="ECO:0000256" key="3">
    <source>
        <dbReference type="ARBA" id="ARBA00022538"/>
    </source>
</evidence>
<evidence type="ECO:0000256" key="1">
    <source>
        <dbReference type="ARBA" id="ARBA00004141"/>
    </source>
</evidence>